<dbReference type="PANTHER" id="PTHR30136">
    <property type="entry name" value="HELIX-TURN-HELIX TRANSCRIPTIONAL REGULATOR, ICLR FAMILY"/>
    <property type="match status" value="1"/>
</dbReference>
<dbReference type="GO" id="GO:0045892">
    <property type="term" value="P:negative regulation of DNA-templated transcription"/>
    <property type="evidence" value="ECO:0007669"/>
    <property type="project" value="TreeGrafter"/>
</dbReference>
<dbReference type="EMBL" id="CP038632">
    <property type="protein sequence ID" value="QCC46076.1"/>
    <property type="molecule type" value="Genomic_DNA"/>
</dbReference>
<gene>
    <name evidence="6" type="primary">arcR</name>
    <name evidence="7" type="ORF">APQ99_02026</name>
    <name evidence="6" type="ORF">HBSAL_12500</name>
</gene>
<evidence type="ECO:0000313" key="9">
    <source>
        <dbReference type="Proteomes" id="UP000323075"/>
    </source>
</evidence>
<geneLocation type="plasmid" evidence="8">
    <name>phsal1</name>
</geneLocation>
<dbReference type="Pfam" id="PF01614">
    <property type="entry name" value="IclR_C"/>
    <property type="match status" value="1"/>
</dbReference>
<dbReference type="EMBL" id="VRYN01000006">
    <property type="protein sequence ID" value="TYO75384.1"/>
    <property type="molecule type" value="Genomic_DNA"/>
</dbReference>
<evidence type="ECO:0000256" key="3">
    <source>
        <dbReference type="ARBA" id="ARBA00023163"/>
    </source>
</evidence>
<dbReference type="InterPro" id="IPR029016">
    <property type="entry name" value="GAF-like_dom_sf"/>
</dbReference>
<reference evidence="6" key="3">
    <citation type="journal article" name="MicrobiologyOpen">
        <title>Whole-genome comparison between the type strain of Halobacterium salinarum (DSM 3754(T)) and the laboratory strains R1 and NRC-1.</title>
        <authorList>
            <person name="Pfeiffer F."/>
            <person name="Losensky G."/>
            <person name="Marchfelder A."/>
            <person name="Habermann B."/>
            <person name="Dyall-Smith M."/>
        </authorList>
    </citation>
    <scope>NUCLEOTIDE SEQUENCE</scope>
    <source>
        <strain evidence="6">91-R6</strain>
    </source>
</reference>
<sequence>MDPEAANNGEPRRITSVLNAVEIIDAIKEHRGITLQELTTELDLTKATIHTYMATLRQVGIVEQDGDGTYQLGDWFVPVSNYARNSTDLYRLGREEIDKLATQTRHTAHLVTESDGRQIVLYESMGEESVTTEYHLRMRETPRKLHTSAAGKSILAFLPEGRRETLISEIEFGTESSTPIGSPDALREQLATVRDQGYAINDEEEIHGIRSIGAPIRGRTEDVAGAVSVTAPKTRLQNAEFAGEVPALVMEAANIIEVRLETA</sequence>
<feature type="domain" description="IclR-ED" evidence="5">
    <location>
        <begin position="75"/>
        <end position="262"/>
    </location>
</feature>
<dbReference type="Pfam" id="PF09339">
    <property type="entry name" value="HTH_IclR"/>
    <property type="match status" value="1"/>
</dbReference>
<dbReference type="Gene3D" id="3.30.450.40">
    <property type="match status" value="1"/>
</dbReference>
<accession>A0A4D6GY43</accession>
<evidence type="ECO:0000259" key="5">
    <source>
        <dbReference type="PROSITE" id="PS51078"/>
    </source>
</evidence>
<keyword evidence="1" id="KW-0805">Transcription regulation</keyword>
<dbReference type="PROSITE" id="PS51078">
    <property type="entry name" value="ICLR_ED"/>
    <property type="match status" value="1"/>
</dbReference>
<dbReference type="Proteomes" id="UP000323075">
    <property type="component" value="Unassembled WGS sequence"/>
</dbReference>
<protein>
    <submittedName>
        <fullName evidence="6">IclR family transcription regulator ArcR</fullName>
    </submittedName>
    <submittedName>
        <fullName evidence="7">Transcriptional regulator, IclR family</fullName>
    </submittedName>
</protein>
<dbReference type="InterPro" id="IPR036390">
    <property type="entry name" value="WH_DNA-bd_sf"/>
</dbReference>
<evidence type="ECO:0000313" key="7">
    <source>
        <dbReference type="EMBL" id="TYO75384.1"/>
    </source>
</evidence>
<evidence type="ECO:0000256" key="1">
    <source>
        <dbReference type="ARBA" id="ARBA00023015"/>
    </source>
</evidence>
<dbReference type="InterPro" id="IPR005471">
    <property type="entry name" value="Tscrpt_reg_IclR_N"/>
</dbReference>
<dbReference type="RefSeq" id="WP_010904162.1">
    <property type="nucleotide sequence ID" value="NZ_VRYN01000006.1"/>
</dbReference>
<keyword evidence="2" id="KW-0238">DNA-binding</keyword>
<feature type="domain" description="HTH iclR-type" evidence="4">
    <location>
        <begin position="14"/>
        <end position="74"/>
    </location>
</feature>
<name>A0A4D6GY43_HALS9</name>
<dbReference type="SUPFAM" id="SSF55781">
    <property type="entry name" value="GAF domain-like"/>
    <property type="match status" value="1"/>
</dbReference>
<reference evidence="6 8" key="1">
    <citation type="journal article" date="2019" name="Microbiol. Resour. Announc.">
        <title>The Genome Sequence of the Halobacterium salinarum Type Strain Is Closely Related to That of Laboratory Strains NRC-1 and R1.</title>
        <authorList>
            <person name="Pfeiffer F."/>
            <person name="Marchfelder A."/>
            <person name="Habermann B."/>
            <person name="Dyall-Smith M.L."/>
        </authorList>
    </citation>
    <scope>NUCLEOTIDE SEQUENCE [LARGE SCALE GENOMIC DNA]</scope>
    <source>
        <strain evidence="6">91-R6</strain>
        <strain evidence="8">ATCC 33171 / DSM 3754 / JCM 8978 / NBRC 102687 / NCIMB 764 / 91-R6</strain>
        <plasmid evidence="8">phsal1</plasmid>
    </source>
</reference>
<dbReference type="PROSITE" id="PS51077">
    <property type="entry name" value="HTH_ICLR"/>
    <property type="match status" value="1"/>
</dbReference>
<proteinExistence type="predicted"/>
<dbReference type="GeneID" id="68695253"/>
<dbReference type="SMART" id="SM00346">
    <property type="entry name" value="HTH_ICLR"/>
    <property type="match status" value="1"/>
</dbReference>
<keyword evidence="3" id="KW-0804">Transcription</keyword>
<dbReference type="Gene3D" id="1.10.10.10">
    <property type="entry name" value="Winged helix-like DNA-binding domain superfamily/Winged helix DNA-binding domain"/>
    <property type="match status" value="1"/>
</dbReference>
<dbReference type="GO" id="GO:0003700">
    <property type="term" value="F:DNA-binding transcription factor activity"/>
    <property type="evidence" value="ECO:0007669"/>
    <property type="project" value="TreeGrafter"/>
</dbReference>
<keyword evidence="6" id="KW-0614">Plasmid</keyword>
<dbReference type="AlphaFoldDB" id="A0A4D6GY43"/>
<evidence type="ECO:0000259" key="4">
    <source>
        <dbReference type="PROSITE" id="PS51077"/>
    </source>
</evidence>
<dbReference type="InterPro" id="IPR050707">
    <property type="entry name" value="HTH_MetabolicPath_Reg"/>
</dbReference>
<evidence type="ECO:0000313" key="6">
    <source>
        <dbReference type="EMBL" id="QCC46076.1"/>
    </source>
</evidence>
<dbReference type="GO" id="GO:0003677">
    <property type="term" value="F:DNA binding"/>
    <property type="evidence" value="ECO:0007669"/>
    <property type="project" value="UniProtKB-KW"/>
</dbReference>
<evidence type="ECO:0000313" key="8">
    <source>
        <dbReference type="Proteomes" id="UP000296216"/>
    </source>
</evidence>
<dbReference type="SMR" id="A0A4D6GY43"/>
<dbReference type="Proteomes" id="UP000296216">
    <property type="component" value="Plasmid pHSAL1"/>
</dbReference>
<geneLocation type="plasmid" evidence="6">
    <name>pHSAL1</name>
</geneLocation>
<dbReference type="InterPro" id="IPR014757">
    <property type="entry name" value="Tscrpt_reg_IclR_C"/>
</dbReference>
<dbReference type="InterPro" id="IPR036388">
    <property type="entry name" value="WH-like_DNA-bd_sf"/>
</dbReference>
<organism evidence="6 8">
    <name type="scientific">Halobacterium salinarum (strain ATCC 33171 / DSM 3754 / JCM 8978 / NBRC 102687 / NCIMB 764 / 91-R6)</name>
    <dbReference type="NCBI Taxonomy" id="2597657"/>
    <lineage>
        <taxon>Archaea</taxon>
        <taxon>Methanobacteriati</taxon>
        <taxon>Methanobacteriota</taxon>
        <taxon>Stenosarchaea group</taxon>
        <taxon>Halobacteria</taxon>
        <taxon>Halobacteriales</taxon>
        <taxon>Halobacteriaceae</taxon>
        <taxon>Halobacterium</taxon>
    </lineage>
</organism>
<dbReference type="SUPFAM" id="SSF46785">
    <property type="entry name" value="Winged helix' DNA-binding domain"/>
    <property type="match status" value="1"/>
</dbReference>
<reference evidence="7 9" key="2">
    <citation type="submission" date="2019-07" db="EMBL/GenBank/DDBJ databases">
        <title>Genomic Encyclopedia of Archaeal and Bacterial Type Strains, Phase II (KMG-II): from individual species to whole genera.</title>
        <authorList>
            <person name="Goeker M."/>
        </authorList>
    </citation>
    <scope>NUCLEOTIDE SEQUENCE [LARGE SCALE GENOMIC DNA]</scope>
    <source>
        <strain evidence="7 9">DSM 3754</strain>
    </source>
</reference>
<dbReference type="PANTHER" id="PTHR30136:SF35">
    <property type="entry name" value="HTH-TYPE TRANSCRIPTIONAL REGULATOR RV1719"/>
    <property type="match status" value="1"/>
</dbReference>
<evidence type="ECO:0000256" key="2">
    <source>
        <dbReference type="ARBA" id="ARBA00023125"/>
    </source>
</evidence>